<evidence type="ECO:0000313" key="2">
    <source>
        <dbReference type="Proteomes" id="UP000694865"/>
    </source>
</evidence>
<dbReference type="PANTHER" id="PTHR43827:SF14">
    <property type="entry name" value="NADP-DEPENDENT OXIDOREDUCTASE DOMAIN-CONTAINING PROTEIN"/>
    <property type="match status" value="1"/>
</dbReference>
<dbReference type="Proteomes" id="UP000694865">
    <property type="component" value="Unplaced"/>
</dbReference>
<dbReference type="Pfam" id="PF00248">
    <property type="entry name" value="Aldo_ket_red"/>
    <property type="match status" value="1"/>
</dbReference>
<keyword evidence="2" id="KW-1185">Reference proteome</keyword>
<dbReference type="PROSITE" id="PS00063">
    <property type="entry name" value="ALDOKETO_REDUCTASE_3"/>
    <property type="match status" value="1"/>
</dbReference>
<dbReference type="InterPro" id="IPR020471">
    <property type="entry name" value="AKR"/>
</dbReference>
<dbReference type="Gene3D" id="3.20.20.100">
    <property type="entry name" value="NADP-dependent oxidoreductase domain"/>
    <property type="match status" value="1"/>
</dbReference>
<sequence length="193" mass="22131">MTTGEYLIDGVDYVDTWKIMETFVDEGRAKSIGVSSFNQKQLERIMDVAKHKPVTNQIELHPYFTRNELTSWCQSKGIVITAFSSLGAIDRPWAKEEDPNLLKDSAVLAIAKKHDRLPAQVLLRYGIDRGCLVIPKSVTPKRIQENIAVFDFKLTPDDMDTLTSLNRNWTVFHLLWSTFKDHPHSPFNDELQL</sequence>
<dbReference type="InterPro" id="IPR018170">
    <property type="entry name" value="Aldo/ket_reductase_CS"/>
</dbReference>
<organism evidence="2 3">
    <name type="scientific">Saccoglossus kowalevskii</name>
    <name type="common">Acorn worm</name>
    <dbReference type="NCBI Taxonomy" id="10224"/>
    <lineage>
        <taxon>Eukaryota</taxon>
        <taxon>Metazoa</taxon>
        <taxon>Hemichordata</taxon>
        <taxon>Enteropneusta</taxon>
        <taxon>Harrimaniidae</taxon>
        <taxon>Saccoglossus</taxon>
    </lineage>
</organism>
<dbReference type="PRINTS" id="PR00069">
    <property type="entry name" value="ALDKETRDTASE"/>
</dbReference>
<name>A0ABM0MQW1_SACKO</name>
<dbReference type="RefSeq" id="XP_006822402.1">
    <property type="nucleotide sequence ID" value="XM_006822339.1"/>
</dbReference>
<dbReference type="GeneID" id="102806833"/>
<dbReference type="InterPro" id="IPR036812">
    <property type="entry name" value="NAD(P)_OxRdtase_dom_sf"/>
</dbReference>
<protein>
    <submittedName>
        <fullName evidence="3">Aldose reductase-like</fullName>
    </submittedName>
</protein>
<accession>A0ABM0MQW1</accession>
<feature type="domain" description="NADP-dependent oxidoreductase" evidence="1">
    <location>
        <begin position="12"/>
        <end position="166"/>
    </location>
</feature>
<evidence type="ECO:0000259" key="1">
    <source>
        <dbReference type="Pfam" id="PF00248"/>
    </source>
</evidence>
<gene>
    <name evidence="3" type="primary">LOC102806833</name>
</gene>
<dbReference type="InterPro" id="IPR023210">
    <property type="entry name" value="NADP_OxRdtase_dom"/>
</dbReference>
<dbReference type="PANTHER" id="PTHR43827">
    <property type="entry name" value="2,5-DIKETO-D-GLUCONIC ACID REDUCTASE"/>
    <property type="match status" value="1"/>
</dbReference>
<reference evidence="3" key="1">
    <citation type="submission" date="2025-08" db="UniProtKB">
        <authorList>
            <consortium name="RefSeq"/>
        </authorList>
    </citation>
    <scope>IDENTIFICATION</scope>
    <source>
        <tissue evidence="3">Testes</tissue>
    </source>
</reference>
<evidence type="ECO:0000313" key="3">
    <source>
        <dbReference type="RefSeq" id="XP_006822402.1"/>
    </source>
</evidence>
<dbReference type="SUPFAM" id="SSF51430">
    <property type="entry name" value="NAD(P)-linked oxidoreductase"/>
    <property type="match status" value="1"/>
</dbReference>
<proteinExistence type="predicted"/>